<accession>A0A101SBV4</accession>
<evidence type="ECO:0000256" key="3">
    <source>
        <dbReference type="ARBA" id="ARBA00023015"/>
    </source>
</evidence>
<dbReference type="InterPro" id="IPR016032">
    <property type="entry name" value="Sig_transdc_resp-reg_C-effctor"/>
</dbReference>
<dbReference type="InterPro" id="IPR015943">
    <property type="entry name" value="WD40/YVTN_repeat-like_dom_sf"/>
</dbReference>
<dbReference type="SUPFAM" id="SSF50974">
    <property type="entry name" value="Nitrous oxide reductase, N-terminal domain"/>
    <property type="match status" value="1"/>
</dbReference>
<dbReference type="Pfam" id="PF00496">
    <property type="entry name" value="SBP_bac_5"/>
    <property type="match status" value="1"/>
</dbReference>
<dbReference type="Pfam" id="PF03704">
    <property type="entry name" value="BTAD"/>
    <property type="match status" value="1"/>
</dbReference>
<dbReference type="Gene3D" id="3.40.190.10">
    <property type="entry name" value="Periplasmic binding protein-like II"/>
    <property type="match status" value="1"/>
</dbReference>
<dbReference type="Gene3D" id="3.10.105.10">
    <property type="entry name" value="Dipeptide-binding Protein, Domain 3"/>
    <property type="match status" value="1"/>
</dbReference>
<protein>
    <recommendedName>
        <fullName evidence="7">OmpR/PhoB-type domain-containing protein</fullName>
    </recommendedName>
</protein>
<keyword evidence="5" id="KW-0804">Transcription</keyword>
<dbReference type="SUPFAM" id="SSF53850">
    <property type="entry name" value="Periplasmic binding protein-like II"/>
    <property type="match status" value="1"/>
</dbReference>
<keyword evidence="2" id="KW-0902">Two-component regulatory system</keyword>
<proteinExistence type="inferred from homology"/>
<dbReference type="EMBL" id="LMWU01000016">
    <property type="protein sequence ID" value="KUN71106.1"/>
    <property type="molecule type" value="Genomic_DNA"/>
</dbReference>
<dbReference type="Pfam" id="PF00486">
    <property type="entry name" value="Trans_reg_C"/>
    <property type="match status" value="1"/>
</dbReference>
<evidence type="ECO:0000259" key="7">
    <source>
        <dbReference type="PROSITE" id="PS51755"/>
    </source>
</evidence>
<evidence type="ECO:0000313" key="9">
    <source>
        <dbReference type="Proteomes" id="UP000053669"/>
    </source>
</evidence>
<gene>
    <name evidence="8" type="ORF">AQJ46_15810</name>
</gene>
<dbReference type="SMART" id="SM01043">
    <property type="entry name" value="BTAD"/>
    <property type="match status" value="1"/>
</dbReference>
<dbReference type="InterPro" id="IPR011045">
    <property type="entry name" value="N2O_reductase_N"/>
</dbReference>
<evidence type="ECO:0000256" key="2">
    <source>
        <dbReference type="ARBA" id="ARBA00023012"/>
    </source>
</evidence>
<dbReference type="Gene3D" id="2.130.10.10">
    <property type="entry name" value="YVTN repeat-like/Quinoprotein amine dehydrogenase"/>
    <property type="match status" value="2"/>
</dbReference>
<dbReference type="GO" id="GO:0006355">
    <property type="term" value="P:regulation of DNA-templated transcription"/>
    <property type="evidence" value="ECO:0007669"/>
    <property type="project" value="InterPro"/>
</dbReference>
<dbReference type="PROSITE" id="PS51755">
    <property type="entry name" value="OMPR_PHOB"/>
    <property type="match status" value="1"/>
</dbReference>
<dbReference type="InterPro" id="IPR005158">
    <property type="entry name" value="BTAD"/>
</dbReference>
<evidence type="ECO:0000256" key="4">
    <source>
        <dbReference type="ARBA" id="ARBA00023125"/>
    </source>
</evidence>
<dbReference type="Gene3D" id="1.10.10.10">
    <property type="entry name" value="Winged helix-like DNA-binding domain superfamily/Winged helix DNA-binding domain"/>
    <property type="match status" value="1"/>
</dbReference>
<keyword evidence="3" id="KW-0805">Transcription regulation</keyword>
<name>A0A101SBV4_9ACTN</name>
<dbReference type="PANTHER" id="PTHR35807:SF1">
    <property type="entry name" value="TRANSCRIPTIONAL REGULATOR REDD"/>
    <property type="match status" value="1"/>
</dbReference>
<dbReference type="AlphaFoldDB" id="A0A101SBV4"/>
<dbReference type="PANTHER" id="PTHR35807">
    <property type="entry name" value="TRANSCRIPTIONAL REGULATOR REDD-RELATED"/>
    <property type="match status" value="1"/>
</dbReference>
<keyword evidence="4 6" id="KW-0238">DNA-binding</keyword>
<dbReference type="Gene3D" id="1.25.40.10">
    <property type="entry name" value="Tetratricopeptide repeat domain"/>
    <property type="match status" value="1"/>
</dbReference>
<dbReference type="GO" id="GO:0003677">
    <property type="term" value="F:DNA binding"/>
    <property type="evidence" value="ECO:0007669"/>
    <property type="project" value="UniProtKB-UniRule"/>
</dbReference>
<dbReference type="Proteomes" id="UP000053669">
    <property type="component" value="Unassembled WGS sequence"/>
</dbReference>
<evidence type="ECO:0000256" key="5">
    <source>
        <dbReference type="ARBA" id="ARBA00023163"/>
    </source>
</evidence>
<dbReference type="InterPro" id="IPR051677">
    <property type="entry name" value="AfsR-DnrI-RedD_regulator"/>
</dbReference>
<organism evidence="8 9">
    <name type="scientific">Streptomyces canus</name>
    <dbReference type="NCBI Taxonomy" id="58343"/>
    <lineage>
        <taxon>Bacteria</taxon>
        <taxon>Bacillati</taxon>
        <taxon>Actinomycetota</taxon>
        <taxon>Actinomycetes</taxon>
        <taxon>Kitasatosporales</taxon>
        <taxon>Streptomycetaceae</taxon>
        <taxon>Streptomyces</taxon>
        <taxon>Streptomyces aurantiacus group</taxon>
    </lineage>
</organism>
<feature type="domain" description="OmpR/PhoB-type" evidence="7">
    <location>
        <begin position="1"/>
        <end position="100"/>
    </location>
</feature>
<dbReference type="InterPro" id="IPR011990">
    <property type="entry name" value="TPR-like_helical_dom_sf"/>
</dbReference>
<reference evidence="8 9" key="1">
    <citation type="submission" date="2015-10" db="EMBL/GenBank/DDBJ databases">
        <title>Draft genome sequence of Streptomyces canus DSM 40017, type strain for the species Streptomyces canus.</title>
        <authorList>
            <person name="Ruckert C."/>
            <person name="Winkler A."/>
            <person name="Kalinowski J."/>
            <person name="Kampfer P."/>
            <person name="Glaeser S."/>
        </authorList>
    </citation>
    <scope>NUCLEOTIDE SEQUENCE [LARGE SCALE GENOMIC DNA]</scope>
    <source>
        <strain evidence="8 9">DSM 40017</strain>
    </source>
</reference>
<dbReference type="CDD" id="cd15831">
    <property type="entry name" value="BTAD"/>
    <property type="match status" value="1"/>
</dbReference>
<sequence>MAATEFAILGPLRVVRSGAVLPLGGPRQRAVLALLVVELNQAVPTDRLIDEVWDGEAPDGAVTSVQTYVFHLRRALDPDRARGAPCEVLESRNHGYLLRAGPLATDAGRFEAGLWEGREALDAGRYAEAASTLRRALALWRGAVLEDLGDHGFVRREAARLEELRLSALEARIEADLALGRHTTVVGELEQLVAGHPLRERLSAQLMLALYRCGRQAEALTCYQRLRERLREELGLDPDESVRRVHQAILAHDLAAGSPPRRTVRGQRRRRLPARVVSLTAIAALCAGLVSGASAPRPATRVLVANTVGAVSGGSGAPVPVGQSPDGLAYGAGSVWVANNGDDSVSRIDPQTHAVQLIPVGSDPVAVAVSGDDVWVANSGDGTVSRINASVDRVVDILPVGNLPSGIAAGPAGVWVALGGDSAVRRIDPESGRVGKAVAVGGGPAGIGVGERTVWVANSLDGTVTPVDVVTGQARGAVLVGAGPQGVAVTEDAVWVANGLSLTVSRIDTRTGVVTVQEVGDGPRAVVAGPDGVWVSNEYDATVVRLDPRTARPLRTIRTGSAPRGLALAGGTVWAAGRALAAPGHRGGTLTVLGWGGATDYGIDPASVYNAEADLALSVAYDHLVGWRQSPGGSELTLVPDLAGELPRPTDGGRTYTFPLRRGLRYSDGRRVAPADFLRGIRRALTADEGNPGYFTRIVGGAACVARPQRCDLSRGMSTDDDAHTVTFHLTAADPAFLNKLTMFVVPTPPGVQDPNVGFRPLPATGPYQVADYRKGKQLTLKRNPFFREWSHVAQPAGYPDVIRWRTLESTQQQVAEVNAGRADLAIQLNTHPKPSYLRQLAVRHPTRLHTSSSFFTVYETFNTRVPPFDDRRVRQAVSYAVDRDRLVELMGGPQIVSSTCQSLPKGFPGYRSYCPYTRQPGADGMWQGPDLARARKLIAESGTRGMTVGVWTWRMESSRRAAAYLVDLLDDLGYRATLHVLPDDRYWNTVGDSRTRAQLVFQGWSPDYPSSGTFFTPLLTCDGFKPADGPGTLNYAEYCSPSFDRLVDTAQAAERFDPGRARQLWGRIDRRVIDEALWLPVVNFKQVSFTSTRLGNYQATPAFGPIVSQMWVR</sequence>
<dbReference type="GO" id="GO:0000160">
    <property type="term" value="P:phosphorelay signal transduction system"/>
    <property type="evidence" value="ECO:0007669"/>
    <property type="project" value="UniProtKB-KW"/>
</dbReference>
<dbReference type="SUPFAM" id="SSF46894">
    <property type="entry name" value="C-terminal effector domain of the bipartite response regulators"/>
    <property type="match status" value="1"/>
</dbReference>
<dbReference type="STRING" id="58343.AQJ46_15810"/>
<comment type="similarity">
    <text evidence="1">Belongs to the AfsR/DnrI/RedD regulatory family.</text>
</comment>
<evidence type="ECO:0000313" key="8">
    <source>
        <dbReference type="EMBL" id="KUN71106.1"/>
    </source>
</evidence>
<dbReference type="SUPFAM" id="SSF48452">
    <property type="entry name" value="TPR-like"/>
    <property type="match status" value="1"/>
</dbReference>
<dbReference type="InterPro" id="IPR036388">
    <property type="entry name" value="WH-like_DNA-bd_sf"/>
</dbReference>
<evidence type="ECO:0000256" key="1">
    <source>
        <dbReference type="ARBA" id="ARBA00005820"/>
    </source>
</evidence>
<dbReference type="InterPro" id="IPR001867">
    <property type="entry name" value="OmpR/PhoB-type_DNA-bd"/>
</dbReference>
<dbReference type="InterPro" id="IPR000914">
    <property type="entry name" value="SBP_5_dom"/>
</dbReference>
<evidence type="ECO:0000256" key="6">
    <source>
        <dbReference type="PROSITE-ProRule" id="PRU01091"/>
    </source>
</evidence>
<dbReference type="FunFam" id="1.25.40.10:FF:000222">
    <property type="entry name" value="SARP family transcriptional regulator"/>
    <property type="match status" value="1"/>
</dbReference>
<feature type="DNA-binding region" description="OmpR/PhoB-type" evidence="6">
    <location>
        <begin position="1"/>
        <end position="100"/>
    </location>
</feature>
<dbReference type="SMART" id="SM00862">
    <property type="entry name" value="Trans_reg_C"/>
    <property type="match status" value="1"/>
</dbReference>
<comment type="caution">
    <text evidence="8">The sequence shown here is derived from an EMBL/GenBank/DDBJ whole genome shotgun (WGS) entry which is preliminary data.</text>
</comment>